<comment type="caution">
    <text evidence="1">The sequence shown here is derived from an EMBL/GenBank/DDBJ whole genome shotgun (WGS) entry which is preliminary data.</text>
</comment>
<keyword evidence="2" id="KW-1185">Reference proteome</keyword>
<protein>
    <submittedName>
        <fullName evidence="1">Uncharacterized protein</fullName>
    </submittedName>
</protein>
<dbReference type="OrthoDB" id="3695298at2759"/>
<proteinExistence type="predicted"/>
<name>A0A9W8WS71_9PLEO</name>
<dbReference type="EMBL" id="JAPEUV010000151">
    <property type="protein sequence ID" value="KAJ4331403.1"/>
    <property type="molecule type" value="Genomic_DNA"/>
</dbReference>
<accession>A0A9W8WS71</accession>
<evidence type="ECO:0000313" key="1">
    <source>
        <dbReference type="EMBL" id="KAJ4331403.1"/>
    </source>
</evidence>
<evidence type="ECO:0000313" key="2">
    <source>
        <dbReference type="Proteomes" id="UP001140562"/>
    </source>
</evidence>
<dbReference type="AlphaFoldDB" id="A0A9W8WS71"/>
<sequence length="287" mass="33208">MRHAWFAAHEALKAPRSKSSMLSQISLCRTDQAYGTLTWIIKLDTAVLDLDLPLEPHRRHFDFDVDMKTYTLRVQWKAMLFRFLRTERALRLLMDKKQASAFTFSHAEDCLRSIRRQGLQAALDMDSKVDRHIKWSLRLLRPLWGIGGHRDPSTLDPAEADAVRVLLLLRREASLSTSQIRHLYQLAKDYDAMVRSVDNLAQAFKDLKRQLVMPGHSRTHEIDLSSHDQLPTNPISWSDELRAEVETRVQKWKATQRLVEQMQALIVTSHETLAVPEDAFDALDSEF</sequence>
<gene>
    <name evidence="1" type="ORF">N0V87_009193</name>
</gene>
<dbReference type="Proteomes" id="UP001140562">
    <property type="component" value="Unassembled WGS sequence"/>
</dbReference>
<organism evidence="1 2">
    <name type="scientific">Didymella glomerata</name>
    <dbReference type="NCBI Taxonomy" id="749621"/>
    <lineage>
        <taxon>Eukaryota</taxon>
        <taxon>Fungi</taxon>
        <taxon>Dikarya</taxon>
        <taxon>Ascomycota</taxon>
        <taxon>Pezizomycotina</taxon>
        <taxon>Dothideomycetes</taxon>
        <taxon>Pleosporomycetidae</taxon>
        <taxon>Pleosporales</taxon>
        <taxon>Pleosporineae</taxon>
        <taxon>Didymellaceae</taxon>
        <taxon>Didymella</taxon>
    </lineage>
</organism>
<reference evidence="1" key="1">
    <citation type="submission" date="2022-10" db="EMBL/GenBank/DDBJ databases">
        <title>Tapping the CABI collections for fungal endophytes: first genome assemblies for Collariella, Neodidymelliopsis, Ascochyta clinopodiicola, Didymella pomorum, Didymosphaeria variabile, Neocosmospora piperis and Neocucurbitaria cava.</title>
        <authorList>
            <person name="Hill R."/>
        </authorList>
    </citation>
    <scope>NUCLEOTIDE SEQUENCE</scope>
    <source>
        <strain evidence="1">IMI 360193</strain>
    </source>
</reference>